<feature type="compositionally biased region" description="Low complexity" evidence="7">
    <location>
        <begin position="212"/>
        <end position="227"/>
    </location>
</feature>
<dbReference type="InterPro" id="IPR006984">
    <property type="entry name" value="Fcf1/UTP23"/>
</dbReference>
<dbReference type="EMBL" id="HBIP01003138">
    <property type="protein sequence ID" value="CAE0486323.1"/>
    <property type="molecule type" value="Transcribed_RNA"/>
</dbReference>
<evidence type="ECO:0000256" key="1">
    <source>
        <dbReference type="ARBA" id="ARBA00004604"/>
    </source>
</evidence>
<evidence type="ECO:0000256" key="6">
    <source>
        <dbReference type="ARBA" id="ARBA00038503"/>
    </source>
</evidence>
<keyword evidence="2" id="KW-0690">Ribosome biogenesis</keyword>
<dbReference type="InterPro" id="IPR057776">
    <property type="entry name" value="UTP23_sensor"/>
</dbReference>
<feature type="domain" description="UTP23 sensor motif region" evidence="8">
    <location>
        <begin position="201"/>
        <end position="218"/>
    </location>
</feature>
<evidence type="ECO:0000256" key="2">
    <source>
        <dbReference type="ARBA" id="ARBA00022517"/>
    </source>
</evidence>
<comment type="function">
    <text evidence="5">Involved in rRNA-processing and ribosome biogenesis.</text>
</comment>
<feature type="compositionally biased region" description="Basic and acidic residues" evidence="7">
    <location>
        <begin position="261"/>
        <end position="276"/>
    </location>
</feature>
<evidence type="ECO:0000313" key="9">
    <source>
        <dbReference type="EMBL" id="CAE0486323.1"/>
    </source>
</evidence>
<gene>
    <name evidence="9" type="ORF">DTER00134_LOCUS1362</name>
</gene>
<evidence type="ECO:0000256" key="3">
    <source>
        <dbReference type="ARBA" id="ARBA00022552"/>
    </source>
</evidence>
<dbReference type="Gene3D" id="3.40.50.1010">
    <property type="entry name" value="5'-nuclease"/>
    <property type="match status" value="1"/>
</dbReference>
<dbReference type="Pfam" id="PF24779">
    <property type="entry name" value="UTP23_sensor"/>
    <property type="match status" value="1"/>
</dbReference>
<evidence type="ECO:0000256" key="4">
    <source>
        <dbReference type="ARBA" id="ARBA00023242"/>
    </source>
</evidence>
<keyword evidence="4" id="KW-0539">Nucleus</keyword>
<reference evidence="9" key="1">
    <citation type="submission" date="2021-01" db="EMBL/GenBank/DDBJ databases">
        <authorList>
            <person name="Corre E."/>
            <person name="Pelletier E."/>
            <person name="Niang G."/>
            <person name="Scheremetjew M."/>
            <person name="Finn R."/>
            <person name="Kale V."/>
            <person name="Holt S."/>
            <person name="Cochrane G."/>
            <person name="Meng A."/>
            <person name="Brown T."/>
            <person name="Cohen L."/>
        </authorList>
    </citation>
    <scope>NUCLEOTIDE SEQUENCE</scope>
    <source>
        <strain evidence="9">CCMP1320</strain>
    </source>
</reference>
<feature type="compositionally biased region" description="Basic residues" evidence="7">
    <location>
        <begin position="251"/>
        <end position="260"/>
    </location>
</feature>
<evidence type="ECO:0000256" key="7">
    <source>
        <dbReference type="SAM" id="MobiDB-lite"/>
    </source>
</evidence>
<keyword evidence="3" id="KW-0698">rRNA processing</keyword>
<evidence type="ECO:0000259" key="8">
    <source>
        <dbReference type="Pfam" id="PF24779"/>
    </source>
</evidence>
<evidence type="ECO:0000256" key="5">
    <source>
        <dbReference type="ARBA" id="ARBA00037300"/>
    </source>
</evidence>
<accession>A0A7S3QLW4</accession>
<name>A0A7S3QLW4_DUNTE</name>
<dbReference type="Pfam" id="PF04900">
    <property type="entry name" value="Fcf1"/>
    <property type="match status" value="1"/>
</dbReference>
<dbReference type="PANTHER" id="PTHR12416">
    <property type="entry name" value="RRNA-PROCESSING PROTEIN UTP23 HOMOLOG"/>
    <property type="match status" value="1"/>
</dbReference>
<comment type="subcellular location">
    <subcellularLocation>
        <location evidence="1">Nucleus</location>
        <location evidence="1">Nucleolus</location>
    </subcellularLocation>
</comment>
<proteinExistence type="inferred from homology"/>
<dbReference type="AlphaFoldDB" id="A0A7S3QLW4"/>
<dbReference type="GO" id="GO:0032040">
    <property type="term" value="C:small-subunit processome"/>
    <property type="evidence" value="ECO:0007669"/>
    <property type="project" value="InterPro"/>
</dbReference>
<dbReference type="CDD" id="cd08553">
    <property type="entry name" value="PIN_Fcf1-like"/>
    <property type="match status" value="1"/>
</dbReference>
<feature type="compositionally biased region" description="Basic and acidic residues" evidence="7">
    <location>
        <begin position="183"/>
        <end position="194"/>
    </location>
</feature>
<protein>
    <recommendedName>
        <fullName evidence="8">UTP23 sensor motif region domain-containing protein</fullName>
    </recommendedName>
</protein>
<feature type="region of interest" description="Disordered" evidence="7">
    <location>
        <begin position="153"/>
        <end position="276"/>
    </location>
</feature>
<organism evidence="9">
    <name type="scientific">Dunaliella tertiolecta</name>
    <name type="common">Green alga</name>
    <dbReference type="NCBI Taxonomy" id="3047"/>
    <lineage>
        <taxon>Eukaryota</taxon>
        <taxon>Viridiplantae</taxon>
        <taxon>Chlorophyta</taxon>
        <taxon>core chlorophytes</taxon>
        <taxon>Chlorophyceae</taxon>
        <taxon>CS clade</taxon>
        <taxon>Chlamydomonadales</taxon>
        <taxon>Dunaliellaceae</taxon>
        <taxon>Dunaliella</taxon>
    </lineage>
</organism>
<comment type="similarity">
    <text evidence="6">Belongs to the UTP23/FCF1 family. UTP23 subfamily.</text>
</comment>
<dbReference type="GO" id="GO:0006364">
    <property type="term" value="P:rRNA processing"/>
    <property type="evidence" value="ECO:0007669"/>
    <property type="project" value="UniProtKB-KW"/>
</dbReference>
<dbReference type="SUPFAM" id="SSF88723">
    <property type="entry name" value="PIN domain-like"/>
    <property type="match status" value="1"/>
</dbReference>
<sequence>MRRKKHKHTRRAVGFYKLSYGFYEPFKILLDGNFIHATISASMTGLPDLIHKLLGAQCKLYVTRCATRELEELGEGFEKSLESARKYELHKCGHAPGQCSAAKCIKDQIGRTNANHWWLATQDKGLRQELSQVAGLPMLFASVNGLHLEEPAGMSKSTAHEAAETQMAVPEHERKTSALADLDALKREVKRRESSSTVAFRRKKAKGPNPLAIQKASKKQSQAPKKGSLQDKKPPNPKPAEQSDGGEERRPKSRKRKRSGNTKDDSSKKESTGAQS</sequence>
<dbReference type="InterPro" id="IPR029060">
    <property type="entry name" value="PIN-like_dom_sf"/>
</dbReference>